<feature type="domain" description="Peptidase M24 C-terminal" evidence="2">
    <location>
        <begin position="320"/>
        <end position="366"/>
    </location>
</feature>
<dbReference type="EMBL" id="ML179268">
    <property type="protein sequence ID" value="THU92778.1"/>
    <property type="molecule type" value="Genomic_DNA"/>
</dbReference>
<feature type="domain" description="Peptidase M24" evidence="1">
    <location>
        <begin position="104"/>
        <end position="200"/>
    </location>
</feature>
<keyword evidence="3" id="KW-0645">Protease</keyword>
<gene>
    <name evidence="3" type="ORF">K435DRAFT_862155</name>
</gene>
<proteinExistence type="predicted"/>
<evidence type="ECO:0000313" key="3">
    <source>
        <dbReference type="EMBL" id="THU92778.1"/>
    </source>
</evidence>
<organism evidence="3 4">
    <name type="scientific">Dendrothele bispora (strain CBS 962.96)</name>
    <dbReference type="NCBI Taxonomy" id="1314807"/>
    <lineage>
        <taxon>Eukaryota</taxon>
        <taxon>Fungi</taxon>
        <taxon>Dikarya</taxon>
        <taxon>Basidiomycota</taxon>
        <taxon>Agaricomycotina</taxon>
        <taxon>Agaricomycetes</taxon>
        <taxon>Agaricomycetidae</taxon>
        <taxon>Agaricales</taxon>
        <taxon>Agaricales incertae sedis</taxon>
        <taxon>Dendrothele</taxon>
    </lineage>
</organism>
<dbReference type="Pfam" id="PF16188">
    <property type="entry name" value="Peptidase_M24_C"/>
    <property type="match status" value="1"/>
</dbReference>
<dbReference type="Gene3D" id="3.90.230.10">
    <property type="entry name" value="Creatinase/methionine aminopeptidase superfamily"/>
    <property type="match status" value="1"/>
</dbReference>
<accession>A0A4S8LUS7</accession>
<dbReference type="OrthoDB" id="9995434at2759"/>
<keyword evidence="3" id="KW-0378">Hydrolase</keyword>
<name>A0A4S8LUS7_DENBC</name>
<dbReference type="GO" id="GO:0004177">
    <property type="term" value="F:aminopeptidase activity"/>
    <property type="evidence" value="ECO:0007669"/>
    <property type="project" value="UniProtKB-KW"/>
</dbReference>
<keyword evidence="4" id="KW-1185">Reference proteome</keyword>
<reference evidence="3 4" key="1">
    <citation type="journal article" date="2019" name="Nat. Ecol. Evol.">
        <title>Megaphylogeny resolves global patterns of mushroom evolution.</title>
        <authorList>
            <person name="Varga T."/>
            <person name="Krizsan K."/>
            <person name="Foldi C."/>
            <person name="Dima B."/>
            <person name="Sanchez-Garcia M."/>
            <person name="Sanchez-Ramirez S."/>
            <person name="Szollosi G.J."/>
            <person name="Szarkandi J.G."/>
            <person name="Papp V."/>
            <person name="Albert L."/>
            <person name="Andreopoulos W."/>
            <person name="Angelini C."/>
            <person name="Antonin V."/>
            <person name="Barry K.W."/>
            <person name="Bougher N.L."/>
            <person name="Buchanan P."/>
            <person name="Buyck B."/>
            <person name="Bense V."/>
            <person name="Catcheside P."/>
            <person name="Chovatia M."/>
            <person name="Cooper J."/>
            <person name="Damon W."/>
            <person name="Desjardin D."/>
            <person name="Finy P."/>
            <person name="Geml J."/>
            <person name="Haridas S."/>
            <person name="Hughes K."/>
            <person name="Justo A."/>
            <person name="Karasinski D."/>
            <person name="Kautmanova I."/>
            <person name="Kiss B."/>
            <person name="Kocsube S."/>
            <person name="Kotiranta H."/>
            <person name="LaButti K.M."/>
            <person name="Lechner B.E."/>
            <person name="Liimatainen K."/>
            <person name="Lipzen A."/>
            <person name="Lukacs Z."/>
            <person name="Mihaltcheva S."/>
            <person name="Morgado L.N."/>
            <person name="Niskanen T."/>
            <person name="Noordeloos M.E."/>
            <person name="Ohm R.A."/>
            <person name="Ortiz-Santana B."/>
            <person name="Ovrebo C."/>
            <person name="Racz N."/>
            <person name="Riley R."/>
            <person name="Savchenko A."/>
            <person name="Shiryaev A."/>
            <person name="Soop K."/>
            <person name="Spirin V."/>
            <person name="Szebenyi C."/>
            <person name="Tomsovsky M."/>
            <person name="Tulloss R.E."/>
            <person name="Uehling J."/>
            <person name="Grigoriev I.V."/>
            <person name="Vagvolgyi C."/>
            <person name="Papp T."/>
            <person name="Martin F.M."/>
            <person name="Miettinen O."/>
            <person name="Hibbett D.S."/>
            <person name="Nagy L.G."/>
        </authorList>
    </citation>
    <scope>NUCLEOTIDE SEQUENCE [LARGE SCALE GENOMIC DNA]</scope>
    <source>
        <strain evidence="3 4">CBS 962.96</strain>
    </source>
</reference>
<evidence type="ECO:0000313" key="4">
    <source>
        <dbReference type="Proteomes" id="UP000297245"/>
    </source>
</evidence>
<protein>
    <submittedName>
        <fullName evidence="3">Creatinase/aminopeptidase</fullName>
    </submittedName>
</protein>
<dbReference type="PANTHER" id="PTHR43763:SF6">
    <property type="entry name" value="XAA-PRO AMINOPEPTIDASE 1"/>
    <property type="match status" value="1"/>
</dbReference>
<dbReference type="InterPro" id="IPR050422">
    <property type="entry name" value="X-Pro_aminopeptidase_P"/>
</dbReference>
<evidence type="ECO:0000259" key="1">
    <source>
        <dbReference type="Pfam" id="PF00557"/>
    </source>
</evidence>
<feature type="domain" description="Peptidase M24" evidence="1">
    <location>
        <begin position="251"/>
        <end position="313"/>
    </location>
</feature>
<dbReference type="Pfam" id="PF00557">
    <property type="entry name" value="Peptidase_M24"/>
    <property type="match status" value="2"/>
</dbReference>
<keyword evidence="3" id="KW-0031">Aminopeptidase</keyword>
<dbReference type="InterPro" id="IPR000994">
    <property type="entry name" value="Pept_M24"/>
</dbReference>
<sequence length="366" mass="41569">MSFSQKGIDQLRNYQEHLKMRHPDGDFVVSEALSWFKEHFIKRNGRAALVKTWLLAQYDGAKSWLLVYDHALLLSHCRRPNGSSLTNSRDPTRDDFRSRKLALFKGLSFDTISSTGPNGGKMFICLLEGFSGFGAEYVFFFVLAIIRYSQDPKDCAVIKQNQIYLCDSGAQFFDGTTDVTRTWRFGTPTDEEKQAATGVLRTYRYRHCGVPEWLCHRFVGLTERRSGFPVGYEFFVNTKRCFSELWIPFSIGHGIGQGVGYFLNVPEGPHGIGTRISCNEMPLKKGTTVSNEPGYYADGKFGIRIGNVVIVKEVSDSDKVVGPQALALDEVKRLDDYRAEIWHKVSLLLKNDERALKWLEKECKAI</sequence>
<dbReference type="AlphaFoldDB" id="A0A4S8LUS7"/>
<dbReference type="InterPro" id="IPR032416">
    <property type="entry name" value="Peptidase_M24_C"/>
</dbReference>
<dbReference type="PANTHER" id="PTHR43763">
    <property type="entry name" value="XAA-PRO AMINOPEPTIDASE 1"/>
    <property type="match status" value="1"/>
</dbReference>
<dbReference type="Proteomes" id="UP000297245">
    <property type="component" value="Unassembled WGS sequence"/>
</dbReference>
<dbReference type="SUPFAM" id="SSF55920">
    <property type="entry name" value="Creatinase/aminopeptidase"/>
    <property type="match status" value="1"/>
</dbReference>
<evidence type="ECO:0000259" key="2">
    <source>
        <dbReference type="Pfam" id="PF16188"/>
    </source>
</evidence>
<dbReference type="InterPro" id="IPR036005">
    <property type="entry name" value="Creatinase/aminopeptidase-like"/>
</dbReference>